<organism evidence="5 6">
    <name type="scientific">Zingiber officinale</name>
    <name type="common">Ginger</name>
    <name type="synonym">Amomum zingiber</name>
    <dbReference type="NCBI Taxonomy" id="94328"/>
    <lineage>
        <taxon>Eukaryota</taxon>
        <taxon>Viridiplantae</taxon>
        <taxon>Streptophyta</taxon>
        <taxon>Embryophyta</taxon>
        <taxon>Tracheophyta</taxon>
        <taxon>Spermatophyta</taxon>
        <taxon>Magnoliopsida</taxon>
        <taxon>Liliopsida</taxon>
        <taxon>Zingiberales</taxon>
        <taxon>Zingiberaceae</taxon>
        <taxon>Zingiber</taxon>
    </lineage>
</organism>
<dbReference type="EMBL" id="JACMSC010000001">
    <property type="protein sequence ID" value="KAG6537011.1"/>
    <property type="molecule type" value="Genomic_DNA"/>
</dbReference>
<dbReference type="PANTHER" id="PTHR31060">
    <property type="entry name" value="OSJNBA0011J08.25 PROTEIN-RELATED"/>
    <property type="match status" value="1"/>
</dbReference>
<evidence type="ECO:0000256" key="3">
    <source>
        <dbReference type="ARBA" id="ARBA00022786"/>
    </source>
</evidence>
<proteinExistence type="predicted"/>
<comment type="caution">
    <text evidence="5">The sequence shown here is derived from an EMBL/GenBank/DDBJ whole genome shotgun (WGS) entry which is preliminary data.</text>
</comment>
<dbReference type="Gene3D" id="3.30.710.10">
    <property type="entry name" value="Potassium Channel Kv1.1, Chain A"/>
    <property type="match status" value="1"/>
</dbReference>
<accession>A0A8J5HVS9</accession>
<comment type="pathway">
    <text evidence="2">Protein modification; protein ubiquitination.</text>
</comment>
<name>A0A8J5HVS9_ZINOF</name>
<evidence type="ECO:0000256" key="2">
    <source>
        <dbReference type="ARBA" id="ARBA00004906"/>
    </source>
</evidence>
<dbReference type="PANTHER" id="PTHR31060:SF7">
    <property type="entry name" value="OS06G0129200 PROTEIN"/>
    <property type="match status" value="1"/>
</dbReference>
<evidence type="ECO:0000259" key="4">
    <source>
        <dbReference type="PROSITE" id="PS50097"/>
    </source>
</evidence>
<evidence type="ECO:0000313" key="5">
    <source>
        <dbReference type="EMBL" id="KAG6537011.1"/>
    </source>
</evidence>
<dbReference type="InterPro" id="IPR011333">
    <property type="entry name" value="SKP1/BTB/POZ_sf"/>
</dbReference>
<dbReference type="InterPro" id="IPR058039">
    <property type="entry name" value="At3g05675-like_ankyrin"/>
</dbReference>
<feature type="domain" description="BTB" evidence="4">
    <location>
        <begin position="99"/>
        <end position="177"/>
    </location>
</feature>
<dbReference type="Pfam" id="PF00651">
    <property type="entry name" value="BTB"/>
    <property type="match status" value="1"/>
</dbReference>
<dbReference type="UniPathway" id="UPA00143"/>
<dbReference type="InterPro" id="IPR000210">
    <property type="entry name" value="BTB/POZ_dom"/>
</dbReference>
<protein>
    <recommendedName>
        <fullName evidence="4">BTB domain-containing protein</fullName>
    </recommendedName>
</protein>
<dbReference type="Pfam" id="PF25553">
    <property type="entry name" value="BTB-POZ_ANK-like"/>
    <property type="match status" value="1"/>
</dbReference>
<dbReference type="SUPFAM" id="SSF54695">
    <property type="entry name" value="POZ domain"/>
    <property type="match status" value="1"/>
</dbReference>
<evidence type="ECO:0000313" key="6">
    <source>
        <dbReference type="Proteomes" id="UP000734854"/>
    </source>
</evidence>
<gene>
    <name evidence="5" type="ORF">ZIOFF_002089</name>
</gene>
<dbReference type="GO" id="GO:0016567">
    <property type="term" value="P:protein ubiquitination"/>
    <property type="evidence" value="ECO:0007669"/>
    <property type="project" value="UniProtKB-UniPathway"/>
</dbReference>
<dbReference type="InterPro" id="IPR038920">
    <property type="entry name" value="At3g05675-like"/>
</dbReference>
<dbReference type="AlphaFoldDB" id="A0A8J5HVS9"/>
<comment type="function">
    <text evidence="1">May act as a substrate-specific adapter of an E3 ubiquitin-protein ligase complex (CUL3-RBX1-BTB) which mediates the ubiquitination and subsequent proteasomal degradation of target proteins.</text>
</comment>
<dbReference type="Proteomes" id="UP000734854">
    <property type="component" value="Unassembled WGS sequence"/>
</dbReference>
<keyword evidence="3" id="KW-0833">Ubl conjugation pathway</keyword>
<dbReference type="PROSITE" id="PS50097">
    <property type="entry name" value="BTB"/>
    <property type="match status" value="1"/>
</dbReference>
<keyword evidence="6" id="KW-1185">Reference proteome</keyword>
<sequence>MVIKSVPRCCPFLGETLPSRRRKLLPLCPFLLLLQLRIRWTTDGGCEGVVVPLDDRHRDLSSTSRQLTCSSSSTAEALATTLDRISSAESYGFGDQATSDVTVRLRNGDGKPEWFRCHSSILRRQSKYFSDLLSKNNLSNPSLESQNCIEVPCKSGEYENYVKLLKLLYLSEESVSDSWDSVISVLGILRASVALECRSINQSCINYLEAVPWGEEEEEEIVKVVSTLGPEAQPLIARIKPVDSNATKNVFLSALHCATTVGCSFPPFTDDLKNSAQEQVEYMLMEDEDTPLVVTDEDVKSEVSGCLSRIFTTLATTLDWLPSGFKQSPEAAEQCLFQTLSDVEWMSNILPKLEMMKEFVSNWAIISNHMLAVIQDEKYNSTFWSVKAKLIEVTGKVLDAIGYGSVVLPTPSRVQFLKTWLPYIRELKPILDSKCVEDNSFPHKMDSDLCQNIEGAITSLVLALPSNDQADILADWMKRNEQSSYPDLSEAFEVWCYRAKTAKRRLLVNLDEGGNSAVSL</sequence>
<reference evidence="5 6" key="1">
    <citation type="submission" date="2020-08" db="EMBL/GenBank/DDBJ databases">
        <title>Plant Genome Project.</title>
        <authorList>
            <person name="Zhang R.-G."/>
        </authorList>
    </citation>
    <scope>NUCLEOTIDE SEQUENCE [LARGE SCALE GENOMIC DNA]</scope>
    <source>
        <tissue evidence="5">Rhizome</tissue>
    </source>
</reference>
<evidence type="ECO:0000256" key="1">
    <source>
        <dbReference type="ARBA" id="ARBA00002668"/>
    </source>
</evidence>